<dbReference type="EMBL" id="BKCJ010551426">
    <property type="protein sequence ID" value="GFB09759.1"/>
    <property type="molecule type" value="Genomic_DNA"/>
</dbReference>
<sequence>RITVRSFKSKPYLASSGETRYLRCRFFGQKRLEKNDCALIDLIPSNNSRVEECFAMNFNCERWNRRGAIDVAEEFLVFEDGKHLISLKEIITGRKFNCHHVKKYVQGEYAFIGRGSHFKDPRKEKEIGF</sequence>
<reference evidence="1" key="1">
    <citation type="journal article" date="2019" name="Sci. Rep.">
        <title>Draft genome of Tanacetum cinerariifolium, the natural source of mosquito coil.</title>
        <authorList>
            <person name="Yamashiro T."/>
            <person name="Shiraishi A."/>
            <person name="Satake H."/>
            <person name="Nakayama K."/>
        </authorList>
    </citation>
    <scope>NUCLEOTIDE SEQUENCE</scope>
</reference>
<organism evidence="1">
    <name type="scientific">Tanacetum cinerariifolium</name>
    <name type="common">Dalmatian daisy</name>
    <name type="synonym">Chrysanthemum cinerariifolium</name>
    <dbReference type="NCBI Taxonomy" id="118510"/>
    <lineage>
        <taxon>Eukaryota</taxon>
        <taxon>Viridiplantae</taxon>
        <taxon>Streptophyta</taxon>
        <taxon>Embryophyta</taxon>
        <taxon>Tracheophyta</taxon>
        <taxon>Spermatophyta</taxon>
        <taxon>Magnoliopsida</taxon>
        <taxon>eudicotyledons</taxon>
        <taxon>Gunneridae</taxon>
        <taxon>Pentapetalae</taxon>
        <taxon>asterids</taxon>
        <taxon>campanulids</taxon>
        <taxon>Asterales</taxon>
        <taxon>Asteraceae</taxon>
        <taxon>Asteroideae</taxon>
        <taxon>Anthemideae</taxon>
        <taxon>Anthemidinae</taxon>
        <taxon>Tanacetum</taxon>
    </lineage>
</organism>
<comment type="caution">
    <text evidence="1">The sequence shown here is derived from an EMBL/GenBank/DDBJ whole genome shotgun (WGS) entry which is preliminary data.</text>
</comment>
<accession>A0A699KU79</accession>
<feature type="non-terminal residue" evidence="1">
    <location>
        <position position="1"/>
    </location>
</feature>
<protein>
    <submittedName>
        <fullName evidence="1">Uncharacterized protein</fullName>
    </submittedName>
</protein>
<gene>
    <name evidence="1" type="ORF">Tci_681730</name>
</gene>
<proteinExistence type="predicted"/>
<name>A0A699KU79_TANCI</name>
<dbReference type="AlphaFoldDB" id="A0A699KU79"/>
<evidence type="ECO:0000313" key="1">
    <source>
        <dbReference type="EMBL" id="GFB09759.1"/>
    </source>
</evidence>